<feature type="transmembrane region" description="Helical" evidence="1">
    <location>
        <begin position="311"/>
        <end position="331"/>
    </location>
</feature>
<dbReference type="AlphaFoldDB" id="A0A9E9LWH0"/>
<feature type="transmembrane region" description="Helical" evidence="1">
    <location>
        <begin position="185"/>
        <end position="205"/>
    </location>
</feature>
<dbReference type="PROSITE" id="PS51257">
    <property type="entry name" value="PROKAR_LIPOPROTEIN"/>
    <property type="match status" value="1"/>
</dbReference>
<dbReference type="Pfam" id="PF04332">
    <property type="entry name" value="DUF475"/>
    <property type="match status" value="1"/>
</dbReference>
<dbReference type="NCBIfam" id="NF010613">
    <property type="entry name" value="PRK14013.1-3"/>
    <property type="match status" value="1"/>
</dbReference>
<dbReference type="RefSeq" id="WP_269310128.1">
    <property type="nucleotide sequence ID" value="NZ_CP098242.1"/>
</dbReference>
<feature type="transmembrane region" description="Helical" evidence="1">
    <location>
        <begin position="67"/>
        <end position="91"/>
    </location>
</feature>
<dbReference type="KEGG" id="ovb:NB640_05195"/>
<sequence>MKSTLSYFTWSFAACILAVIGAFFLGGVGAVLTVVFLTALEVALSFDNAVVNAGILNHWNDIWRRRFLLWGIIVAVFLMRLVFPLLIVGIVGDMGPIHAIELAIYQSAEYSRIMTSAHHQVAAFGGAFLLMVCFSFFVARHKTEHWLHYIEKPLTKLGQMEAIEAAIALIIIIIVSYILPPEKRNEFIIAGMWGVITFILTKGLASLLSPGDEETAQHVVKQGVGGFLYLELIDASFSFDGVLGAFALTNNLFIIALGLGAGAMFVRSFTILLVERGTLNQYRYLEHGAFWAIGALAMLMMFGVNAHIPEAVTGLLGALLIIASLVSSIIANRRENNRASKN</sequence>
<feature type="transmembrane region" description="Helical" evidence="1">
    <location>
        <begin position="252"/>
        <end position="272"/>
    </location>
</feature>
<gene>
    <name evidence="2" type="ORF">NB640_05195</name>
</gene>
<evidence type="ECO:0000313" key="3">
    <source>
        <dbReference type="Proteomes" id="UP001156215"/>
    </source>
</evidence>
<keyword evidence="3" id="KW-1185">Reference proteome</keyword>
<feature type="transmembrane region" description="Helical" evidence="1">
    <location>
        <begin position="31"/>
        <end position="55"/>
    </location>
</feature>
<proteinExistence type="predicted"/>
<dbReference type="PANTHER" id="PTHR30238:SF4">
    <property type="entry name" value="SLL1022 PROTEIN"/>
    <property type="match status" value="1"/>
</dbReference>
<dbReference type="InterPro" id="IPR007427">
    <property type="entry name" value="DUF475"/>
</dbReference>
<name>A0A9E9LWH0_9BURK</name>
<feature type="transmembrane region" description="Helical" evidence="1">
    <location>
        <begin position="226"/>
        <end position="246"/>
    </location>
</feature>
<evidence type="ECO:0000313" key="2">
    <source>
        <dbReference type="EMBL" id="WAW11030.1"/>
    </source>
</evidence>
<dbReference type="PANTHER" id="PTHR30238">
    <property type="entry name" value="MEMBRANE BOUND PREDICTED REDOX MODULATOR"/>
    <property type="match status" value="1"/>
</dbReference>
<reference evidence="2" key="1">
    <citation type="journal article" date="2022" name="Front. Microbiol.">
        <title>New perspectives on an old grouping: The genomic and phenotypic variability of Oxalobacter formigenes and the implications for calcium oxalate stone prevention.</title>
        <authorList>
            <person name="Chmiel J.A."/>
            <person name="Carr C."/>
            <person name="Stuivenberg G.A."/>
            <person name="Venema R."/>
            <person name="Chanyi R.M."/>
            <person name="Al K.F."/>
            <person name="Giguere D."/>
            <person name="Say H."/>
            <person name="Akouris P.P."/>
            <person name="Dominguez Romero S.A."/>
            <person name="Kwong A."/>
            <person name="Tai V."/>
            <person name="Koval S.F."/>
            <person name="Razvi H."/>
            <person name="Bjazevic J."/>
            <person name="Burton J.P."/>
        </authorList>
    </citation>
    <scope>NUCLEOTIDE SEQUENCE</scope>
    <source>
        <strain evidence="2">WoOx3</strain>
    </source>
</reference>
<dbReference type="Proteomes" id="UP001156215">
    <property type="component" value="Chromosome"/>
</dbReference>
<feature type="transmembrane region" description="Helical" evidence="1">
    <location>
        <begin position="160"/>
        <end position="179"/>
    </location>
</feature>
<accession>A0A9E9LWH0</accession>
<organism evidence="2 3">
    <name type="scientific">Oxalobacter vibrioformis</name>
    <dbReference type="NCBI Taxonomy" id="933080"/>
    <lineage>
        <taxon>Bacteria</taxon>
        <taxon>Pseudomonadati</taxon>
        <taxon>Pseudomonadota</taxon>
        <taxon>Betaproteobacteria</taxon>
        <taxon>Burkholderiales</taxon>
        <taxon>Oxalobacteraceae</taxon>
        <taxon>Oxalobacter</taxon>
    </lineage>
</organism>
<evidence type="ECO:0000256" key="1">
    <source>
        <dbReference type="SAM" id="Phobius"/>
    </source>
</evidence>
<feature type="transmembrane region" description="Helical" evidence="1">
    <location>
        <begin position="7"/>
        <end position="25"/>
    </location>
</feature>
<keyword evidence="1" id="KW-0812">Transmembrane</keyword>
<feature type="transmembrane region" description="Helical" evidence="1">
    <location>
        <begin position="284"/>
        <end position="305"/>
    </location>
</feature>
<keyword evidence="1" id="KW-0472">Membrane</keyword>
<feature type="transmembrane region" description="Helical" evidence="1">
    <location>
        <begin position="121"/>
        <end position="139"/>
    </location>
</feature>
<keyword evidence="1" id="KW-1133">Transmembrane helix</keyword>
<protein>
    <submittedName>
        <fullName evidence="2">DUF475 domain-containing protein</fullName>
    </submittedName>
</protein>
<dbReference type="EMBL" id="CP098242">
    <property type="protein sequence ID" value="WAW11030.1"/>
    <property type="molecule type" value="Genomic_DNA"/>
</dbReference>